<dbReference type="EMBL" id="JAPDRK010000025">
    <property type="protein sequence ID" value="KAJ9602614.1"/>
    <property type="molecule type" value="Genomic_DNA"/>
</dbReference>
<feature type="compositionally biased region" description="Polar residues" evidence="1">
    <location>
        <begin position="589"/>
        <end position="598"/>
    </location>
</feature>
<evidence type="ECO:0008006" key="4">
    <source>
        <dbReference type="Google" id="ProtNLM"/>
    </source>
</evidence>
<feature type="compositionally biased region" description="Low complexity" evidence="1">
    <location>
        <begin position="610"/>
        <end position="621"/>
    </location>
</feature>
<accession>A0AA39CBW2</accession>
<feature type="compositionally biased region" description="Basic and acidic residues" evidence="1">
    <location>
        <begin position="364"/>
        <end position="383"/>
    </location>
</feature>
<feature type="compositionally biased region" description="Basic and acidic residues" evidence="1">
    <location>
        <begin position="439"/>
        <end position="449"/>
    </location>
</feature>
<reference evidence="2" key="1">
    <citation type="submission" date="2022-10" db="EMBL/GenBank/DDBJ databases">
        <title>Culturing micro-colonial fungi from biological soil crusts in the Mojave desert and describing Neophaeococcomyces mojavensis, and introducing the new genera and species Taxawa tesnikishii.</title>
        <authorList>
            <person name="Kurbessoian T."/>
            <person name="Stajich J.E."/>
        </authorList>
    </citation>
    <scope>NUCLEOTIDE SEQUENCE</scope>
    <source>
        <strain evidence="2">TK_41</strain>
    </source>
</reference>
<dbReference type="Proteomes" id="UP001172673">
    <property type="component" value="Unassembled WGS sequence"/>
</dbReference>
<name>A0AA39CBW2_9EURO</name>
<proteinExistence type="predicted"/>
<keyword evidence="3" id="KW-1185">Reference proteome</keyword>
<evidence type="ECO:0000313" key="3">
    <source>
        <dbReference type="Proteomes" id="UP001172673"/>
    </source>
</evidence>
<feature type="compositionally biased region" description="Low complexity" evidence="1">
    <location>
        <begin position="506"/>
        <end position="533"/>
    </location>
</feature>
<feature type="compositionally biased region" description="Polar residues" evidence="1">
    <location>
        <begin position="269"/>
        <end position="279"/>
    </location>
</feature>
<protein>
    <recommendedName>
        <fullName evidence="4">Ser arg-related nuclear matrix protein</fullName>
    </recommendedName>
</protein>
<feature type="compositionally biased region" description="Basic and acidic residues" evidence="1">
    <location>
        <begin position="61"/>
        <end position="84"/>
    </location>
</feature>
<feature type="compositionally biased region" description="Basic and acidic residues" evidence="1">
    <location>
        <begin position="97"/>
        <end position="106"/>
    </location>
</feature>
<gene>
    <name evidence="2" type="ORF">H2200_012807</name>
</gene>
<feature type="compositionally biased region" description="Basic and acidic residues" evidence="1">
    <location>
        <begin position="224"/>
        <end position="234"/>
    </location>
</feature>
<feature type="compositionally biased region" description="Basic and acidic residues" evidence="1">
    <location>
        <begin position="192"/>
        <end position="214"/>
    </location>
</feature>
<feature type="region of interest" description="Disordered" evidence="1">
    <location>
        <begin position="28"/>
        <end position="473"/>
    </location>
</feature>
<feature type="compositionally biased region" description="Polar residues" evidence="1">
    <location>
        <begin position="289"/>
        <end position="308"/>
    </location>
</feature>
<feature type="region of interest" description="Disordered" evidence="1">
    <location>
        <begin position="566"/>
        <end position="621"/>
    </location>
</feature>
<evidence type="ECO:0000256" key="1">
    <source>
        <dbReference type="SAM" id="MobiDB-lite"/>
    </source>
</evidence>
<feature type="region of interest" description="Disordered" evidence="1">
    <location>
        <begin position="503"/>
        <end position="534"/>
    </location>
</feature>
<feature type="compositionally biased region" description="Basic and acidic residues" evidence="1">
    <location>
        <begin position="348"/>
        <end position="357"/>
    </location>
</feature>
<feature type="compositionally biased region" description="Basic and acidic residues" evidence="1">
    <location>
        <begin position="241"/>
        <end position="250"/>
    </location>
</feature>
<evidence type="ECO:0000313" key="2">
    <source>
        <dbReference type="EMBL" id="KAJ9602614.1"/>
    </source>
</evidence>
<feature type="compositionally biased region" description="Basic and acidic residues" evidence="1">
    <location>
        <begin position="324"/>
        <end position="335"/>
    </location>
</feature>
<organism evidence="2 3">
    <name type="scientific">Cladophialophora chaetospira</name>
    <dbReference type="NCBI Taxonomy" id="386627"/>
    <lineage>
        <taxon>Eukaryota</taxon>
        <taxon>Fungi</taxon>
        <taxon>Dikarya</taxon>
        <taxon>Ascomycota</taxon>
        <taxon>Pezizomycotina</taxon>
        <taxon>Eurotiomycetes</taxon>
        <taxon>Chaetothyriomycetidae</taxon>
        <taxon>Chaetothyriales</taxon>
        <taxon>Herpotrichiellaceae</taxon>
        <taxon>Cladophialophora</taxon>
    </lineage>
</organism>
<dbReference type="AlphaFoldDB" id="A0AA39CBW2"/>
<sequence length="992" mass="111903">MTQTWPPSPCVEDEEVALAKEHIPDVALRQVKSEDQPAGTRGSVDQYPIIDDSDVTPQQSDARKADSVPTKTGKEAAGNDEKRFVLLASQMSESEPETSRSSEGLHRSKSTNQLRQQDDRGRPQVTRIHTDLGAGLNGMRTGHRRAPSPYAHTTTGPVDALSPETRYKENLLSPMHAHEPRRSNSVHPGSRTADRDSSDSDHKAKPSRRPERSRSRAARQSFSHSDRSEPEIAKRSRSTKRKDNNDEKFAARAHRYRSPAPRPGGFTGYTYTGQNNITPPATPKPNGGSARSSAGDQSVVQEQPSSRYASKRGTTDSPNTSSAEESHNRRSREQTNFRSARSRRSSRVRGDEDEHPTLTRARSQRRERQPRDDQQFSSDERSRHGTKTPVSARAPMSMEGLLENAFAANQSKCSKEGNARSRHVSPLASPAPSPPQTPRGDRSPKDYFDQGHQPSKSSKLRSRPPSIDDTHLKELKNVSSSLLGVATLGASLAAKAIPALSRSNTSQSLEAPSSSSQSRPSSGQRSRRPSPLLDDTQSVYQSLSRANSVTSHDNVAAMRTTTYAVHEDRGVPKTTQYAQTPLEVPRTASRASSYSHSPEQPRPQAPFRAYSSTTTQGYQQQIHSPALQKVQTIPLSHEPGTISTNTPPRPNPLPPCPRSRPVAGLHDWYTIRDMSFLNFCPTCMGFLGSTRFRDHFVPNFQRDPRLPVCCAMSYPWLRVAWIQSIKQERQDLSLVREIAQGPPASTKPCSGVKPDSRKWYHLVDPRTKRAVDNFDLCSACVRNVDLIFPKLRYEVFDRPQDKKEVEKVCNLAPNSRHFQGILSELERLSDRTKDSRSRKEYLLDFVDYIRRISRLRECSKDSLMRSQSWHFHPDLPEFTICEECYEEVVWPLRERPIARDVSRTLKIVPTLRKGTLHPGGTSCQLYSERMRRAFLDAVTRNDFDFLKRTAQHRYQWELHCQEQHAKFGMESQAGHDRWNEMEKNILQWKSVE</sequence>
<feature type="region of interest" description="Disordered" evidence="1">
    <location>
        <begin position="637"/>
        <end position="658"/>
    </location>
</feature>
<comment type="caution">
    <text evidence="2">The sequence shown here is derived from an EMBL/GenBank/DDBJ whole genome shotgun (WGS) entry which is preliminary data.</text>
</comment>
<feature type="compositionally biased region" description="Pro residues" evidence="1">
    <location>
        <begin position="647"/>
        <end position="658"/>
    </location>
</feature>